<evidence type="ECO:0008006" key="3">
    <source>
        <dbReference type="Google" id="ProtNLM"/>
    </source>
</evidence>
<reference evidence="1 2" key="1">
    <citation type="submission" date="2017-10" db="EMBL/GenBank/DDBJ databases">
        <title>Frigbacter circumglobatus gen. nov. sp. nov., isolated from sediment cultured in situ.</title>
        <authorList>
            <person name="Zhao Z."/>
        </authorList>
    </citation>
    <scope>NUCLEOTIDE SEQUENCE [LARGE SCALE GENOMIC DNA]</scope>
    <source>
        <strain evidence="1 2">ZYL</strain>
    </source>
</reference>
<dbReference type="InParanoid" id="A0A2G4YUB9"/>
<sequence length="111" mass="12921">MDWKVFYEAARACTEVDDHMKAMEIRALLLIYRYPGILQSEVRDKLGIHGARMNRMITLFSDVQYRTAKRDCLGLVTMREVADDRRCKELSLTAKGLALVHRIEHAMHKVE</sequence>
<dbReference type="RefSeq" id="WP_099471516.1">
    <property type="nucleotide sequence ID" value="NZ_CP041025.1"/>
</dbReference>
<dbReference type="InterPro" id="IPR036388">
    <property type="entry name" value="WH-like_DNA-bd_sf"/>
</dbReference>
<dbReference type="InterPro" id="IPR036390">
    <property type="entry name" value="WH_DNA-bd_sf"/>
</dbReference>
<dbReference type="EMBL" id="PDEM01000009">
    <property type="protein sequence ID" value="PHZ85931.1"/>
    <property type="molecule type" value="Genomic_DNA"/>
</dbReference>
<evidence type="ECO:0000313" key="2">
    <source>
        <dbReference type="Proteomes" id="UP000229730"/>
    </source>
</evidence>
<dbReference type="AlphaFoldDB" id="A0A2G4YUB9"/>
<name>A0A2G4YUB9_9PROT</name>
<organism evidence="1 2">
    <name type="scientific">Paremcibacter congregatus</name>
    <dbReference type="NCBI Taxonomy" id="2043170"/>
    <lineage>
        <taxon>Bacteria</taxon>
        <taxon>Pseudomonadati</taxon>
        <taxon>Pseudomonadota</taxon>
        <taxon>Alphaproteobacteria</taxon>
        <taxon>Emcibacterales</taxon>
        <taxon>Emcibacteraceae</taxon>
        <taxon>Paremcibacter</taxon>
    </lineage>
</organism>
<protein>
    <recommendedName>
        <fullName evidence="3">MarR family transcriptional regulator</fullName>
    </recommendedName>
</protein>
<keyword evidence="2" id="KW-1185">Reference proteome</keyword>
<dbReference type="SUPFAM" id="SSF46785">
    <property type="entry name" value="Winged helix' DNA-binding domain"/>
    <property type="match status" value="1"/>
</dbReference>
<comment type="caution">
    <text evidence="1">The sequence shown here is derived from an EMBL/GenBank/DDBJ whole genome shotgun (WGS) entry which is preliminary data.</text>
</comment>
<proteinExistence type="predicted"/>
<dbReference type="Gene3D" id="1.10.10.10">
    <property type="entry name" value="Winged helix-like DNA-binding domain superfamily/Winged helix DNA-binding domain"/>
    <property type="match status" value="1"/>
</dbReference>
<dbReference type="Proteomes" id="UP000229730">
    <property type="component" value="Unassembled WGS sequence"/>
</dbReference>
<evidence type="ECO:0000313" key="1">
    <source>
        <dbReference type="EMBL" id="PHZ85931.1"/>
    </source>
</evidence>
<gene>
    <name evidence="1" type="ORF">CRD36_04450</name>
</gene>
<accession>A0A2G4YUB9</accession>